<evidence type="ECO:0000256" key="8">
    <source>
        <dbReference type="ARBA" id="ARBA00023034"/>
    </source>
</evidence>
<dbReference type="PANTHER" id="PTHR11214:SF235">
    <property type="entry name" value="HEXOSYLTRANSFERASE"/>
    <property type="match status" value="1"/>
</dbReference>
<dbReference type="Proteomes" id="UP001153714">
    <property type="component" value="Chromosome 2"/>
</dbReference>
<keyword evidence="4" id="KW-0808">Transferase</keyword>
<keyword evidence="5" id="KW-0812">Transmembrane</keyword>
<evidence type="ECO:0000256" key="6">
    <source>
        <dbReference type="ARBA" id="ARBA00022968"/>
    </source>
</evidence>
<keyword evidence="11" id="KW-0732">Signal</keyword>
<dbReference type="EC" id="2.4.1.-" evidence="10"/>
<dbReference type="Pfam" id="PF01762">
    <property type="entry name" value="Galactosyl_T"/>
    <property type="match status" value="1"/>
</dbReference>
<evidence type="ECO:0000256" key="4">
    <source>
        <dbReference type="ARBA" id="ARBA00022679"/>
    </source>
</evidence>
<gene>
    <name evidence="12" type="ORF">DIATSA_LOCUS7020</name>
</gene>
<evidence type="ECO:0000256" key="3">
    <source>
        <dbReference type="ARBA" id="ARBA00022676"/>
    </source>
</evidence>
<dbReference type="GO" id="GO:0000139">
    <property type="term" value="C:Golgi membrane"/>
    <property type="evidence" value="ECO:0007669"/>
    <property type="project" value="UniProtKB-SubCell"/>
</dbReference>
<reference evidence="12" key="2">
    <citation type="submission" date="2022-10" db="EMBL/GenBank/DDBJ databases">
        <authorList>
            <consortium name="ENA_rothamsted_submissions"/>
            <consortium name="culmorum"/>
            <person name="King R."/>
        </authorList>
    </citation>
    <scope>NUCLEOTIDE SEQUENCE</scope>
</reference>
<dbReference type="EMBL" id="OU893333">
    <property type="protein sequence ID" value="CAG9789274.1"/>
    <property type="molecule type" value="Genomic_DNA"/>
</dbReference>
<evidence type="ECO:0000256" key="1">
    <source>
        <dbReference type="ARBA" id="ARBA00004323"/>
    </source>
</evidence>
<evidence type="ECO:0000313" key="12">
    <source>
        <dbReference type="EMBL" id="CAG9789274.1"/>
    </source>
</evidence>
<evidence type="ECO:0000313" key="13">
    <source>
        <dbReference type="Proteomes" id="UP001153714"/>
    </source>
</evidence>
<protein>
    <recommendedName>
        <fullName evidence="10">Hexosyltransferase</fullName>
        <ecNumber evidence="10">2.4.1.-</ecNumber>
    </recommendedName>
</protein>
<evidence type="ECO:0000256" key="10">
    <source>
        <dbReference type="RuleBase" id="RU363063"/>
    </source>
</evidence>
<evidence type="ECO:0000256" key="5">
    <source>
        <dbReference type="ARBA" id="ARBA00022692"/>
    </source>
</evidence>
<reference evidence="12" key="1">
    <citation type="submission" date="2021-12" db="EMBL/GenBank/DDBJ databases">
        <authorList>
            <person name="King R."/>
        </authorList>
    </citation>
    <scope>NUCLEOTIDE SEQUENCE</scope>
</reference>
<keyword evidence="6" id="KW-0735">Signal-anchor</keyword>
<dbReference type="InterPro" id="IPR002659">
    <property type="entry name" value="Glyco_trans_31"/>
</dbReference>
<accession>A0A9N9R4B2</accession>
<dbReference type="Gene3D" id="3.90.550.50">
    <property type="match status" value="1"/>
</dbReference>
<dbReference type="PANTHER" id="PTHR11214">
    <property type="entry name" value="BETA-1,3-N-ACETYLGLUCOSAMINYLTRANSFERASE"/>
    <property type="match status" value="1"/>
</dbReference>
<evidence type="ECO:0000256" key="2">
    <source>
        <dbReference type="ARBA" id="ARBA00008661"/>
    </source>
</evidence>
<feature type="signal peptide" evidence="11">
    <location>
        <begin position="1"/>
        <end position="26"/>
    </location>
</feature>
<dbReference type="AlphaFoldDB" id="A0A9N9R4B2"/>
<name>A0A9N9R4B2_9NEOP</name>
<sequence>MNLRKKFVSALCLFFLFLCIWIISSSNNEMKDSLLVQKRNYVYMENFILSPSEIYCERSSFLTIIVTSYVGHVELRSAHRRAMPSTLLESMNITRVFLLSKIPADEKYITQEAVKNEHSIFDDILQGSFVENYRNLTLKHLMGLRWASSVCKPTYILKVDDDTVFNLERTYKLLLSLGIQETLLMGYMLNNTVPRRNTENKWYVTHQEYNLNKYPTYLSGWYYITTTSVASKLCDVALYQSHHFWIDDIYITGILSNIIGVKLKQVPKDFWLEYYELLECCMTDMIKKLIRCNYVVGPNGGRNNLIFEFNESLRNCDKQKNCVERSVGRPLKDLCVVYRERDIFSNGRGEVKQI</sequence>
<evidence type="ECO:0000256" key="11">
    <source>
        <dbReference type="SAM" id="SignalP"/>
    </source>
</evidence>
<dbReference type="OrthoDB" id="2139606at2759"/>
<evidence type="ECO:0000256" key="9">
    <source>
        <dbReference type="ARBA" id="ARBA00023136"/>
    </source>
</evidence>
<keyword evidence="3 10" id="KW-0328">Glycosyltransferase</keyword>
<dbReference type="GO" id="GO:0006493">
    <property type="term" value="P:protein O-linked glycosylation"/>
    <property type="evidence" value="ECO:0007669"/>
    <property type="project" value="TreeGrafter"/>
</dbReference>
<feature type="chain" id="PRO_5040121105" description="Hexosyltransferase" evidence="11">
    <location>
        <begin position="27"/>
        <end position="354"/>
    </location>
</feature>
<keyword evidence="13" id="KW-1185">Reference proteome</keyword>
<comment type="similarity">
    <text evidence="2 10">Belongs to the glycosyltransferase 31 family.</text>
</comment>
<comment type="subcellular location">
    <subcellularLocation>
        <location evidence="1 10">Golgi apparatus membrane</location>
        <topology evidence="1 10">Single-pass type II membrane protein</topology>
    </subcellularLocation>
</comment>
<keyword evidence="9" id="KW-0472">Membrane</keyword>
<keyword evidence="8 10" id="KW-0333">Golgi apparatus</keyword>
<dbReference type="GO" id="GO:0016758">
    <property type="term" value="F:hexosyltransferase activity"/>
    <property type="evidence" value="ECO:0007669"/>
    <property type="project" value="InterPro"/>
</dbReference>
<keyword evidence="7" id="KW-1133">Transmembrane helix</keyword>
<organism evidence="12 13">
    <name type="scientific">Diatraea saccharalis</name>
    <name type="common">sugarcane borer</name>
    <dbReference type="NCBI Taxonomy" id="40085"/>
    <lineage>
        <taxon>Eukaryota</taxon>
        <taxon>Metazoa</taxon>
        <taxon>Ecdysozoa</taxon>
        <taxon>Arthropoda</taxon>
        <taxon>Hexapoda</taxon>
        <taxon>Insecta</taxon>
        <taxon>Pterygota</taxon>
        <taxon>Neoptera</taxon>
        <taxon>Endopterygota</taxon>
        <taxon>Lepidoptera</taxon>
        <taxon>Glossata</taxon>
        <taxon>Ditrysia</taxon>
        <taxon>Pyraloidea</taxon>
        <taxon>Crambidae</taxon>
        <taxon>Crambinae</taxon>
        <taxon>Diatraea</taxon>
    </lineage>
</organism>
<evidence type="ECO:0000256" key="7">
    <source>
        <dbReference type="ARBA" id="ARBA00022989"/>
    </source>
</evidence>
<proteinExistence type="inferred from homology"/>